<reference evidence="3" key="1">
    <citation type="submission" date="2015-09" db="EMBL/GenBank/DDBJ databases">
        <title>Draft Genome Sequences of Two Novel Amoeba-resistant Intranuclear Bacteria, Candidatus Berkiella cookevillensis and Candidatus Berkiella aquae.</title>
        <authorList>
            <person name="Mehari Y.T."/>
            <person name="Arivett B.A."/>
            <person name="Farone A.L."/>
            <person name="Gunderson J.H."/>
            <person name="Farone M.B."/>
        </authorList>
    </citation>
    <scope>NUCLEOTIDE SEQUENCE [LARGE SCALE GENOMIC DNA]</scope>
    <source>
        <strain evidence="3">HT99</strain>
    </source>
</reference>
<evidence type="ECO:0000256" key="1">
    <source>
        <dbReference type="ARBA" id="ARBA00022801"/>
    </source>
</evidence>
<dbReference type="PANTHER" id="PTHR48081">
    <property type="entry name" value="AB HYDROLASE SUPERFAMILY PROTEIN C4A8.06C"/>
    <property type="match status" value="1"/>
</dbReference>
<keyword evidence="1 3" id="KW-0378">Hydrolase</keyword>
<organism evidence="3">
    <name type="scientific">Candidatus Berkiella aquae</name>
    <dbReference type="NCBI Taxonomy" id="295108"/>
    <lineage>
        <taxon>Bacteria</taxon>
        <taxon>Pseudomonadati</taxon>
        <taxon>Pseudomonadota</taxon>
        <taxon>Gammaproteobacteria</taxon>
        <taxon>Candidatus Berkiellales</taxon>
        <taxon>Candidatus Berkiellaceae</taxon>
        <taxon>Candidatus Berkiella</taxon>
    </lineage>
</organism>
<evidence type="ECO:0000313" key="4">
    <source>
        <dbReference type="EMBL" id="MCS5710696.1"/>
    </source>
</evidence>
<protein>
    <submittedName>
        <fullName evidence="4">Alpha/beta hydrolase</fullName>
    </submittedName>
    <submittedName>
        <fullName evidence="3">Carboxylesterase NlhH</fullName>
        <ecNumber evidence="3">3.1.1.1</ecNumber>
    </submittedName>
</protein>
<reference evidence="4" key="3">
    <citation type="submission" date="2021-06" db="EMBL/GenBank/DDBJ databases">
        <title>Genomic Description and Analysis of Intracellular Bacteria, Candidatus Berkiella cookevillensis and Candidatus Berkiella aquae.</title>
        <authorList>
            <person name="Kidane D.T."/>
            <person name="Mehari Y.T."/>
            <person name="Rice F.C."/>
            <person name="Arivett B.A."/>
            <person name="Farone A.L."/>
            <person name="Berk S.G."/>
            <person name="Farone M.B."/>
        </authorList>
    </citation>
    <scope>NUCLEOTIDE SEQUENCE</scope>
    <source>
        <strain evidence="4">HT99</strain>
    </source>
</reference>
<gene>
    <name evidence="3" type="primary">nlhH_4</name>
    <name evidence="4" type="ORF">HT99x_004590</name>
    <name evidence="3" type="ORF">HT99x_02202</name>
</gene>
<dbReference type="EMBL" id="LKAJ01000009">
    <property type="protein sequence ID" value="KRG20715.1"/>
    <property type="molecule type" value="Genomic_DNA"/>
</dbReference>
<keyword evidence="5" id="KW-1185">Reference proteome</keyword>
<evidence type="ECO:0000313" key="3">
    <source>
        <dbReference type="EMBL" id="KRG20715.1"/>
    </source>
</evidence>
<dbReference type="RefSeq" id="WP_075066820.1">
    <property type="nucleotide sequence ID" value="NZ_LKAJ02000001.1"/>
</dbReference>
<dbReference type="Gene3D" id="3.40.50.1820">
    <property type="entry name" value="alpha/beta hydrolase"/>
    <property type="match status" value="1"/>
</dbReference>
<dbReference type="EC" id="3.1.1.1" evidence="3"/>
<dbReference type="AlphaFoldDB" id="A0A0Q9YJ97"/>
<dbReference type="Pfam" id="PF07859">
    <property type="entry name" value="Abhydrolase_3"/>
    <property type="match status" value="1"/>
</dbReference>
<dbReference type="OrthoDB" id="9806180at2"/>
<dbReference type="SUPFAM" id="SSF53474">
    <property type="entry name" value="alpha/beta-Hydrolases"/>
    <property type="match status" value="1"/>
</dbReference>
<dbReference type="PANTHER" id="PTHR48081:SF8">
    <property type="entry name" value="ALPHA_BETA HYDROLASE FOLD-3 DOMAIN-CONTAINING PROTEIN-RELATED"/>
    <property type="match status" value="1"/>
</dbReference>
<dbReference type="GO" id="GO:0106435">
    <property type="term" value="F:carboxylesterase activity"/>
    <property type="evidence" value="ECO:0007669"/>
    <property type="project" value="UniProtKB-EC"/>
</dbReference>
<proteinExistence type="predicted"/>
<evidence type="ECO:0000313" key="5">
    <source>
        <dbReference type="Proteomes" id="UP000051497"/>
    </source>
</evidence>
<feature type="domain" description="Alpha/beta hydrolase fold-3" evidence="2">
    <location>
        <begin position="75"/>
        <end position="280"/>
    </location>
</feature>
<sequence>MPLDPTLERLVNMVYRSGFGKLHQYTPEQIMEILRLPHLRIAPVAASDFQIRDDLSVRCYTPAQIDDTTSLPAVIFLSATGYIINHMASCNEYCSLLANKLGMKILYISHRLAPLCQFPEFLYECLDAIKWIHLEANTLGIDANKIAIWGESSGGNIAASLTHLLRDEGLDIVRHQTLIYPMVDLSHDYPSKKDFAHGYLLDITFIDYLEEMVFSAGKYRQDGLASPLVNPNFNQLPTATIITAECDPLRDEGEAYGQKLQAHQTVVKAKRFPGMIHGFLRFYNKLPLANEAFDFACDQLKAAFIPTHEANNTEIHL</sequence>
<dbReference type="InterPro" id="IPR050300">
    <property type="entry name" value="GDXG_lipolytic_enzyme"/>
</dbReference>
<reference evidence="4" key="2">
    <citation type="journal article" date="2016" name="Genome Announc.">
        <title>Draft Genome Sequences of Two Novel Amoeba-Resistant Intranuclear Bacteria, 'Candidatus Berkiella cookevillensis' and 'Candidatus Berkiella aquae'.</title>
        <authorList>
            <person name="Mehari Y.T."/>
            <person name="Arivett B.A."/>
            <person name="Farone A.L."/>
            <person name="Gunderson J.H."/>
            <person name="Farone M.B."/>
        </authorList>
    </citation>
    <scope>NUCLEOTIDE SEQUENCE</scope>
    <source>
        <strain evidence="4">HT99</strain>
    </source>
</reference>
<dbReference type="InterPro" id="IPR013094">
    <property type="entry name" value="AB_hydrolase_3"/>
</dbReference>
<dbReference type="Proteomes" id="UP000051497">
    <property type="component" value="Unassembled WGS sequence"/>
</dbReference>
<accession>A0A0Q9YJ97</accession>
<dbReference type="STRING" id="295108.HT99x_02202"/>
<dbReference type="PATRIC" id="fig|1590043.3.peg.2248"/>
<comment type="caution">
    <text evidence="3">The sequence shown here is derived from an EMBL/GenBank/DDBJ whole genome shotgun (WGS) entry which is preliminary data.</text>
</comment>
<evidence type="ECO:0000259" key="2">
    <source>
        <dbReference type="Pfam" id="PF07859"/>
    </source>
</evidence>
<dbReference type="InterPro" id="IPR029058">
    <property type="entry name" value="AB_hydrolase_fold"/>
</dbReference>
<dbReference type="EMBL" id="LKAJ02000001">
    <property type="protein sequence ID" value="MCS5710696.1"/>
    <property type="molecule type" value="Genomic_DNA"/>
</dbReference>
<name>A0A0Q9YJ97_9GAMM</name>